<dbReference type="KEGG" id="nli:G3M70_01940"/>
<dbReference type="InterPro" id="IPR039426">
    <property type="entry name" value="TonB-dep_rcpt-like"/>
</dbReference>
<dbReference type="InterPro" id="IPR000531">
    <property type="entry name" value="Beta-barrel_TonB"/>
</dbReference>
<dbReference type="InterPro" id="IPR037066">
    <property type="entry name" value="Plug_dom_sf"/>
</dbReference>
<evidence type="ECO:0000256" key="3">
    <source>
        <dbReference type="ARBA" id="ARBA00022452"/>
    </source>
</evidence>
<dbReference type="GO" id="GO:0015344">
    <property type="term" value="F:siderophore uptake transmembrane transporter activity"/>
    <property type="evidence" value="ECO:0007669"/>
    <property type="project" value="TreeGrafter"/>
</dbReference>
<gene>
    <name evidence="12" type="ORF">G3M70_01940</name>
</gene>
<dbReference type="Gene3D" id="2.40.170.20">
    <property type="entry name" value="TonB-dependent receptor, beta-barrel domain"/>
    <property type="match status" value="1"/>
</dbReference>
<dbReference type="SUPFAM" id="SSF56935">
    <property type="entry name" value="Porins"/>
    <property type="match status" value="1"/>
</dbReference>
<sequence length="637" mass="72164">MDVVVTSVSKKPQKIDETASAVFVVTQEDIRRSGAVNIMEALRIVPGVQVSKINQNRYAISIRGFNRRLGSDKLLVLMDGRTLYSPSAAGVFWLGQDTLLEDIDRIEVIRGPGASLWGSNAVAGVINIKTKSSHDTKGALVSGGIGNEERGFSSLRYGGSISEGLDFRVYGKYRSRDGGENLNGTDGIDDKEIAQGGFRADWEVDDDTDLTFQGDIYNADAGLDFLSRFVSLQQGSIPFQGITTQKGGNFLSRFSKTFTDESKLKAQVYYDRLERESSVPFDNVVDQFDFEFQHDFKFQDRHRVSWGANYRLSNFNFTSTNIVDFPNNLTHLYGFFVHDEISLISDFWNIIVGSKFEHNQFSGWEIQPNIRTNIRFTEQHSVWAAVSRAVRIPTISEEAAMINRALVPPGGGLPLPLLLREENQGNLNAESLLAYEAGYRFKLNSKFYFDISGFYFDYDDIIEFTQLPPSFRFMPFPSHLQITAKNENSLEGKAYGVELASQWQILPQLKLAGSYSYLDVDLKPTKFNTFIPQDFSSEGDLDAEGDPNHVLSARAYINLLKNLDFDILYYFTSNNSIRRIPSYHRLDLRLGWRPIKELELSLVGQNIADEKHFELNELLERATQTERSYYFKATVNF</sequence>
<comment type="subcellular location">
    <subcellularLocation>
        <location evidence="1 8">Cell outer membrane</location>
        <topology evidence="1 8">Multi-pass membrane protein</topology>
    </subcellularLocation>
</comment>
<dbReference type="PANTHER" id="PTHR30069:SF27">
    <property type="entry name" value="BLL4766 PROTEIN"/>
    <property type="match status" value="1"/>
</dbReference>
<comment type="similarity">
    <text evidence="8 9">Belongs to the TonB-dependent receptor family.</text>
</comment>
<protein>
    <submittedName>
        <fullName evidence="12">TonB-dependent receptor</fullName>
    </submittedName>
</protein>
<keyword evidence="6 8" id="KW-0472">Membrane</keyword>
<keyword evidence="3 8" id="KW-1134">Transmembrane beta strand</keyword>
<dbReference type="EMBL" id="CP048685">
    <property type="protein sequence ID" value="QPJ60714.1"/>
    <property type="molecule type" value="Genomic_DNA"/>
</dbReference>
<feature type="domain" description="TonB-dependent receptor plug" evidence="11">
    <location>
        <begin position="15"/>
        <end position="125"/>
    </location>
</feature>
<evidence type="ECO:0000256" key="2">
    <source>
        <dbReference type="ARBA" id="ARBA00022448"/>
    </source>
</evidence>
<dbReference type="GO" id="GO:0044718">
    <property type="term" value="P:siderophore transmembrane transport"/>
    <property type="evidence" value="ECO:0007669"/>
    <property type="project" value="TreeGrafter"/>
</dbReference>
<evidence type="ECO:0000313" key="13">
    <source>
        <dbReference type="Proteomes" id="UP000594688"/>
    </source>
</evidence>
<evidence type="ECO:0000256" key="1">
    <source>
        <dbReference type="ARBA" id="ARBA00004571"/>
    </source>
</evidence>
<dbReference type="AlphaFoldDB" id="A0A7T0BTH1"/>
<dbReference type="PANTHER" id="PTHR30069">
    <property type="entry name" value="TONB-DEPENDENT OUTER MEMBRANE RECEPTOR"/>
    <property type="match status" value="1"/>
</dbReference>
<evidence type="ECO:0000259" key="10">
    <source>
        <dbReference type="Pfam" id="PF00593"/>
    </source>
</evidence>
<keyword evidence="12" id="KW-0675">Receptor</keyword>
<dbReference type="CDD" id="cd01347">
    <property type="entry name" value="ligand_gated_channel"/>
    <property type="match status" value="1"/>
</dbReference>
<evidence type="ECO:0000256" key="7">
    <source>
        <dbReference type="ARBA" id="ARBA00023237"/>
    </source>
</evidence>
<evidence type="ECO:0000256" key="6">
    <source>
        <dbReference type="ARBA" id="ARBA00023136"/>
    </source>
</evidence>
<evidence type="ECO:0000259" key="11">
    <source>
        <dbReference type="Pfam" id="PF07715"/>
    </source>
</evidence>
<dbReference type="InterPro" id="IPR036942">
    <property type="entry name" value="Beta-barrel_TonB_sf"/>
</dbReference>
<evidence type="ECO:0000256" key="9">
    <source>
        <dbReference type="RuleBase" id="RU003357"/>
    </source>
</evidence>
<dbReference type="InterPro" id="IPR012910">
    <property type="entry name" value="Plug_dom"/>
</dbReference>
<reference evidence="12 13" key="1">
    <citation type="submission" date="2020-02" db="EMBL/GenBank/DDBJ databases">
        <title>Genomic and physiological characterization of two novel Nitrospinaceae genera.</title>
        <authorList>
            <person name="Mueller A.J."/>
            <person name="Jung M.-Y."/>
            <person name="Strachan C.R."/>
            <person name="Herbold C.W."/>
            <person name="Kirkegaard R.H."/>
            <person name="Daims H."/>
        </authorList>
    </citation>
    <scope>NUCLEOTIDE SEQUENCE [LARGE SCALE GENOMIC DNA]</scope>
    <source>
        <strain evidence="12">EB</strain>
    </source>
</reference>
<dbReference type="Pfam" id="PF07715">
    <property type="entry name" value="Plug"/>
    <property type="match status" value="1"/>
</dbReference>
<evidence type="ECO:0000313" key="12">
    <source>
        <dbReference type="EMBL" id="QPJ60714.1"/>
    </source>
</evidence>
<accession>A0A7T0BTH1</accession>
<proteinExistence type="inferred from homology"/>
<dbReference type="Gene3D" id="2.170.130.10">
    <property type="entry name" value="TonB-dependent receptor, plug domain"/>
    <property type="match status" value="1"/>
</dbReference>
<feature type="domain" description="TonB-dependent receptor-like beta-barrel" evidence="10">
    <location>
        <begin position="152"/>
        <end position="607"/>
    </location>
</feature>
<organism evidence="12 13">
    <name type="scientific">Candidatus Nitronauta litoralis</name>
    <dbReference type="NCBI Taxonomy" id="2705533"/>
    <lineage>
        <taxon>Bacteria</taxon>
        <taxon>Pseudomonadati</taxon>
        <taxon>Nitrospinota/Tectimicrobiota group</taxon>
        <taxon>Nitrospinota</taxon>
        <taxon>Nitrospinia</taxon>
        <taxon>Nitrospinales</taxon>
        <taxon>Nitrospinaceae</taxon>
        <taxon>Candidatus Nitronauta</taxon>
    </lineage>
</organism>
<evidence type="ECO:0000256" key="8">
    <source>
        <dbReference type="PROSITE-ProRule" id="PRU01360"/>
    </source>
</evidence>
<name>A0A7T0BTH1_9BACT</name>
<dbReference type="GO" id="GO:0009279">
    <property type="term" value="C:cell outer membrane"/>
    <property type="evidence" value="ECO:0007669"/>
    <property type="project" value="UniProtKB-SubCell"/>
</dbReference>
<keyword evidence="2 8" id="KW-0813">Transport</keyword>
<evidence type="ECO:0000256" key="5">
    <source>
        <dbReference type="ARBA" id="ARBA00023077"/>
    </source>
</evidence>
<evidence type="ECO:0000256" key="4">
    <source>
        <dbReference type="ARBA" id="ARBA00022692"/>
    </source>
</evidence>
<keyword evidence="4 8" id="KW-0812">Transmembrane</keyword>
<dbReference type="Pfam" id="PF00593">
    <property type="entry name" value="TonB_dep_Rec_b-barrel"/>
    <property type="match status" value="1"/>
</dbReference>
<keyword evidence="7 8" id="KW-0998">Cell outer membrane</keyword>
<dbReference type="PROSITE" id="PS52016">
    <property type="entry name" value="TONB_DEPENDENT_REC_3"/>
    <property type="match status" value="1"/>
</dbReference>
<keyword evidence="5 9" id="KW-0798">TonB box</keyword>
<dbReference type="Proteomes" id="UP000594688">
    <property type="component" value="Chromosome"/>
</dbReference>